<organism evidence="3 4">
    <name type="scientific">Desulforamulus ferrireducens</name>
    <dbReference type="NCBI Taxonomy" id="1833852"/>
    <lineage>
        <taxon>Bacteria</taxon>
        <taxon>Bacillati</taxon>
        <taxon>Bacillota</taxon>
        <taxon>Clostridia</taxon>
        <taxon>Eubacteriales</taxon>
        <taxon>Peptococcaceae</taxon>
        <taxon>Desulforamulus</taxon>
    </lineage>
</organism>
<gene>
    <name evidence="3" type="ORF">B0537_06620</name>
</gene>
<proteinExistence type="predicted"/>
<dbReference type="OrthoDB" id="9924557at2"/>
<evidence type="ECO:0000313" key="3">
    <source>
        <dbReference type="EMBL" id="AQS58782.1"/>
    </source>
</evidence>
<evidence type="ECO:0000256" key="1">
    <source>
        <dbReference type="SAM" id="MobiDB-lite"/>
    </source>
</evidence>
<sequence length="204" mass="22944">MQDPINKIWDMVDEVVEENLELFLEDELEGKDWASNFESILEDSSDDVNYEEEFGETNHSATEDDWDEPQDKDMDYWLNEFENILEEEKPPTLQGAEPSQSRLPLLLGGGGIILLGLVTSVTVLVRLKKGRRFYALPVVEEEPVEVEAEVPPTEPAAKKIPPVPLLQGPLFMLNQLAQCLLGPFMGPLTGGRHEKHDHPIGLRG</sequence>
<dbReference type="KEGG" id="dfg:B0537_06620"/>
<keyword evidence="2" id="KW-0472">Membrane</keyword>
<name>A0A1S6IVJ1_9FIRM</name>
<dbReference type="RefSeq" id="WP_077713810.1">
    <property type="nucleotide sequence ID" value="NZ_CP019698.1"/>
</dbReference>
<keyword evidence="2" id="KW-0812">Transmembrane</keyword>
<dbReference type="AlphaFoldDB" id="A0A1S6IVJ1"/>
<feature type="region of interest" description="Disordered" evidence="1">
    <location>
        <begin position="50"/>
        <end position="71"/>
    </location>
</feature>
<evidence type="ECO:0000313" key="4">
    <source>
        <dbReference type="Proteomes" id="UP000189464"/>
    </source>
</evidence>
<keyword evidence="2" id="KW-1133">Transmembrane helix</keyword>
<dbReference type="EMBL" id="CP019698">
    <property type="protein sequence ID" value="AQS58782.1"/>
    <property type="molecule type" value="Genomic_DNA"/>
</dbReference>
<reference evidence="3 4" key="1">
    <citation type="journal article" date="2016" name="Int. J. Syst. Evol. Microbiol.">
        <title>Desulfotomaculum ferrireducens sp. nov., a moderately thermophilic sulfate-reducing and dissimilatory Fe(III)-reducing bacterium isolated from compost.</title>
        <authorList>
            <person name="Yang G."/>
            <person name="Guo J."/>
            <person name="Zhuang L."/>
            <person name="Yuan Y."/>
            <person name="Zhou S."/>
        </authorList>
    </citation>
    <scope>NUCLEOTIDE SEQUENCE [LARGE SCALE GENOMIC DNA]</scope>
    <source>
        <strain evidence="3 4">GSS09</strain>
    </source>
</reference>
<evidence type="ECO:0000256" key="2">
    <source>
        <dbReference type="SAM" id="Phobius"/>
    </source>
</evidence>
<protein>
    <submittedName>
        <fullName evidence="3">Uncharacterized protein</fullName>
    </submittedName>
</protein>
<feature type="transmembrane region" description="Helical" evidence="2">
    <location>
        <begin position="105"/>
        <end position="125"/>
    </location>
</feature>
<keyword evidence="4" id="KW-1185">Reference proteome</keyword>
<dbReference type="STRING" id="1833852.B0537_06620"/>
<dbReference type="Proteomes" id="UP000189464">
    <property type="component" value="Chromosome"/>
</dbReference>
<accession>A0A1S6IVJ1</accession>